<feature type="non-terminal residue" evidence="2">
    <location>
        <position position="105"/>
    </location>
</feature>
<dbReference type="OrthoDB" id="1750151at2759"/>
<dbReference type="Proteomes" id="UP000594638">
    <property type="component" value="Unassembled WGS sequence"/>
</dbReference>
<proteinExistence type="predicted"/>
<gene>
    <name evidence="2" type="ORF">OLEA9_A107332</name>
</gene>
<name>A0A8S0UK41_OLEEU</name>
<evidence type="ECO:0000259" key="1">
    <source>
        <dbReference type="Pfam" id="PF13968"/>
    </source>
</evidence>
<protein>
    <recommendedName>
        <fullName evidence="1">DUF4220 domain-containing protein</fullName>
    </recommendedName>
</protein>
<evidence type="ECO:0000313" key="2">
    <source>
        <dbReference type="EMBL" id="CAA3018102.1"/>
    </source>
</evidence>
<evidence type="ECO:0000313" key="3">
    <source>
        <dbReference type="Proteomes" id="UP000594638"/>
    </source>
</evidence>
<sequence length="105" mass="11925">MYKARLSNFKRLTLPKPNPGPNYAILMEEYSGILVGIETVMETGRGSCNSDLPIEDFGLPPKEEDLGDIDHNESQKSLFKWKAIDAFKVMEVGLNFMYDALYTKM</sequence>
<dbReference type="Pfam" id="PF13968">
    <property type="entry name" value="DUF4220"/>
    <property type="match status" value="1"/>
</dbReference>
<dbReference type="InterPro" id="IPR025315">
    <property type="entry name" value="DUF4220"/>
</dbReference>
<organism evidence="2 3">
    <name type="scientific">Olea europaea subsp. europaea</name>
    <dbReference type="NCBI Taxonomy" id="158383"/>
    <lineage>
        <taxon>Eukaryota</taxon>
        <taxon>Viridiplantae</taxon>
        <taxon>Streptophyta</taxon>
        <taxon>Embryophyta</taxon>
        <taxon>Tracheophyta</taxon>
        <taxon>Spermatophyta</taxon>
        <taxon>Magnoliopsida</taxon>
        <taxon>eudicotyledons</taxon>
        <taxon>Gunneridae</taxon>
        <taxon>Pentapetalae</taxon>
        <taxon>asterids</taxon>
        <taxon>lamiids</taxon>
        <taxon>Lamiales</taxon>
        <taxon>Oleaceae</taxon>
        <taxon>Oleeae</taxon>
        <taxon>Olea</taxon>
    </lineage>
</organism>
<dbReference type="EMBL" id="CACTIH010007784">
    <property type="protein sequence ID" value="CAA3018102.1"/>
    <property type="molecule type" value="Genomic_DNA"/>
</dbReference>
<accession>A0A8S0UK41</accession>
<feature type="domain" description="DUF4220" evidence="1">
    <location>
        <begin position="70"/>
        <end position="105"/>
    </location>
</feature>
<comment type="caution">
    <text evidence="2">The sequence shown here is derived from an EMBL/GenBank/DDBJ whole genome shotgun (WGS) entry which is preliminary data.</text>
</comment>
<dbReference type="Gramene" id="OE9A107332T1">
    <property type="protein sequence ID" value="OE9A107332C1"/>
    <property type="gene ID" value="OE9A107332"/>
</dbReference>
<reference evidence="2 3" key="1">
    <citation type="submission" date="2019-12" db="EMBL/GenBank/DDBJ databases">
        <authorList>
            <person name="Alioto T."/>
            <person name="Alioto T."/>
            <person name="Gomez Garrido J."/>
        </authorList>
    </citation>
    <scope>NUCLEOTIDE SEQUENCE [LARGE SCALE GENOMIC DNA]</scope>
</reference>
<dbReference type="AlphaFoldDB" id="A0A8S0UK41"/>
<keyword evidence="3" id="KW-1185">Reference proteome</keyword>